<keyword evidence="3" id="KW-1185">Reference proteome</keyword>
<dbReference type="PIRSF" id="PIRSF002849">
    <property type="entry name" value="AAA_ATPase_chaperone_MoxR_prd"/>
    <property type="match status" value="1"/>
</dbReference>
<dbReference type="InterPro" id="IPR041628">
    <property type="entry name" value="ChlI/MoxR_AAA_lid"/>
</dbReference>
<dbReference type="InterPro" id="IPR027417">
    <property type="entry name" value="P-loop_NTPase"/>
</dbReference>
<gene>
    <name evidence="2" type="ORF">G0Q06_08700</name>
</gene>
<dbReference type="PANTHER" id="PTHR42759:SF5">
    <property type="entry name" value="METHANOL DEHYDROGENASE REGULATOR"/>
    <property type="match status" value="1"/>
</dbReference>
<name>A0A6B2M373_9BACT</name>
<dbReference type="Proteomes" id="UP000478417">
    <property type="component" value="Unassembled WGS sequence"/>
</dbReference>
<dbReference type="EMBL" id="JAAGNX010000002">
    <property type="protein sequence ID" value="NDV62527.1"/>
    <property type="molecule type" value="Genomic_DNA"/>
</dbReference>
<accession>A0A6B2M373</accession>
<dbReference type="CDD" id="cd00009">
    <property type="entry name" value="AAA"/>
    <property type="match status" value="1"/>
</dbReference>
<organism evidence="2 3">
    <name type="scientific">Oceanipulchritudo coccoides</name>
    <dbReference type="NCBI Taxonomy" id="2706888"/>
    <lineage>
        <taxon>Bacteria</taxon>
        <taxon>Pseudomonadati</taxon>
        <taxon>Verrucomicrobiota</taxon>
        <taxon>Opitutia</taxon>
        <taxon>Puniceicoccales</taxon>
        <taxon>Oceanipulchritudinaceae</taxon>
        <taxon>Oceanipulchritudo</taxon>
    </lineage>
</organism>
<dbReference type="Gene3D" id="1.10.8.80">
    <property type="entry name" value="Magnesium chelatase subunit I, C-Terminal domain"/>
    <property type="match status" value="1"/>
</dbReference>
<dbReference type="InterPro" id="IPR050764">
    <property type="entry name" value="CbbQ/NirQ/NorQ/GpvN"/>
</dbReference>
<comment type="caution">
    <text evidence="2">The sequence shown here is derived from an EMBL/GenBank/DDBJ whole genome shotgun (WGS) entry which is preliminary data.</text>
</comment>
<dbReference type="SMART" id="SM00382">
    <property type="entry name" value="AAA"/>
    <property type="match status" value="1"/>
</dbReference>
<reference evidence="2 3" key="1">
    <citation type="submission" date="2020-02" db="EMBL/GenBank/DDBJ databases">
        <title>Albibacoteraceae fam. nov., the first described family within the subdivision 4 Verrucomicrobia.</title>
        <authorList>
            <person name="Xi F."/>
        </authorList>
    </citation>
    <scope>NUCLEOTIDE SEQUENCE [LARGE SCALE GENOMIC DNA]</scope>
    <source>
        <strain evidence="2 3">CK1056</strain>
    </source>
</reference>
<evidence type="ECO:0000259" key="1">
    <source>
        <dbReference type="SMART" id="SM00382"/>
    </source>
</evidence>
<feature type="domain" description="AAA+ ATPase" evidence="1">
    <location>
        <begin position="42"/>
        <end position="183"/>
    </location>
</feature>
<dbReference type="GO" id="GO:0016887">
    <property type="term" value="F:ATP hydrolysis activity"/>
    <property type="evidence" value="ECO:0007669"/>
    <property type="project" value="InterPro"/>
</dbReference>
<evidence type="ECO:0000313" key="3">
    <source>
        <dbReference type="Proteomes" id="UP000478417"/>
    </source>
</evidence>
<dbReference type="GO" id="GO:0005524">
    <property type="term" value="F:ATP binding"/>
    <property type="evidence" value="ECO:0007669"/>
    <property type="project" value="InterPro"/>
</dbReference>
<protein>
    <submittedName>
        <fullName evidence="2">MoxR family ATPase</fullName>
    </submittedName>
</protein>
<dbReference type="RefSeq" id="WP_163964523.1">
    <property type="nucleotide sequence ID" value="NZ_JAAGNX010000002.1"/>
</dbReference>
<dbReference type="InterPro" id="IPR003593">
    <property type="entry name" value="AAA+_ATPase"/>
</dbReference>
<dbReference type="Pfam" id="PF17863">
    <property type="entry name" value="AAA_lid_2"/>
    <property type="match status" value="1"/>
</dbReference>
<sequence>MTPKPADRDGIHSSLQALKDRMGTIIRGKSDVLDSVLICLLGGGHILLEDLPGMGKTTLAYALARALSGSFQRIQFTSDLLPADVLGVSVFNEKVRDFEFKPGPVFANIILADEINRTTPKTQSALLEVMDRGRISIDGETHLVGQPFMVFATQNPVDFEGTFPLPDSQMDRFFMRLEMGYPSYQDEMKVLEAGFRHYDQIADDPIVDLESVLLWQSMVAGIFVEESVLDYILKLVVATRSESTFQAGLSPRGALSLKAAAQARALYLGREFVLPEDVEKMLLPVCAHRLKSTPHGSNPMEERRRVEGVLRHILETVPLPR</sequence>
<dbReference type="SUPFAM" id="SSF52540">
    <property type="entry name" value="P-loop containing nucleoside triphosphate hydrolases"/>
    <property type="match status" value="1"/>
</dbReference>
<dbReference type="PANTHER" id="PTHR42759">
    <property type="entry name" value="MOXR FAMILY PROTEIN"/>
    <property type="match status" value="1"/>
</dbReference>
<dbReference type="Gene3D" id="3.40.50.300">
    <property type="entry name" value="P-loop containing nucleotide triphosphate hydrolases"/>
    <property type="match status" value="1"/>
</dbReference>
<proteinExistence type="predicted"/>
<dbReference type="Pfam" id="PF07726">
    <property type="entry name" value="AAA_3"/>
    <property type="match status" value="1"/>
</dbReference>
<dbReference type="InterPro" id="IPR011703">
    <property type="entry name" value="ATPase_AAA-3"/>
</dbReference>
<dbReference type="AlphaFoldDB" id="A0A6B2M373"/>
<evidence type="ECO:0000313" key="2">
    <source>
        <dbReference type="EMBL" id="NDV62527.1"/>
    </source>
</evidence>